<keyword evidence="2" id="KW-0732">Signal</keyword>
<dbReference type="EMBL" id="LT607412">
    <property type="protein sequence ID" value="SCF05168.1"/>
    <property type="molecule type" value="Genomic_DNA"/>
</dbReference>
<organism evidence="3 4">
    <name type="scientific">Micromonospora coriariae</name>
    <dbReference type="NCBI Taxonomy" id="285665"/>
    <lineage>
        <taxon>Bacteria</taxon>
        <taxon>Bacillati</taxon>
        <taxon>Actinomycetota</taxon>
        <taxon>Actinomycetes</taxon>
        <taxon>Micromonosporales</taxon>
        <taxon>Micromonosporaceae</taxon>
        <taxon>Micromonospora</taxon>
    </lineage>
</organism>
<keyword evidence="4" id="KW-1185">Reference proteome</keyword>
<accession>A0A1C4X9P6</accession>
<feature type="chain" id="PRO_5008707751" evidence="2">
    <location>
        <begin position="20"/>
        <end position="362"/>
    </location>
</feature>
<dbReference type="AlphaFoldDB" id="A0A1C4X9P6"/>
<dbReference type="Proteomes" id="UP000198243">
    <property type="component" value="Chromosome I"/>
</dbReference>
<feature type="compositionally biased region" description="Low complexity" evidence="1">
    <location>
        <begin position="61"/>
        <end position="75"/>
    </location>
</feature>
<name>A0A1C4X9P6_9ACTN</name>
<reference evidence="4" key="1">
    <citation type="submission" date="2016-06" db="EMBL/GenBank/DDBJ databases">
        <authorList>
            <person name="Varghese N."/>
            <person name="Submissions Spin"/>
        </authorList>
    </citation>
    <scope>NUCLEOTIDE SEQUENCE [LARGE SCALE GENOMIC DNA]</scope>
    <source>
        <strain evidence="4">DSM 44875</strain>
    </source>
</reference>
<dbReference type="PROSITE" id="PS51257">
    <property type="entry name" value="PROKAR_LIPOPROTEIN"/>
    <property type="match status" value="1"/>
</dbReference>
<evidence type="ECO:0000256" key="2">
    <source>
        <dbReference type="SAM" id="SignalP"/>
    </source>
</evidence>
<feature type="region of interest" description="Disordered" evidence="1">
    <location>
        <begin position="23"/>
        <end position="46"/>
    </location>
</feature>
<protein>
    <submittedName>
        <fullName evidence="3">Uncharacterized protein</fullName>
    </submittedName>
</protein>
<feature type="signal peptide" evidence="2">
    <location>
        <begin position="1"/>
        <end position="19"/>
    </location>
</feature>
<feature type="region of interest" description="Disordered" evidence="1">
    <location>
        <begin position="59"/>
        <end position="100"/>
    </location>
</feature>
<gene>
    <name evidence="3" type="ORF">GA0070607_4903</name>
</gene>
<evidence type="ECO:0000313" key="3">
    <source>
        <dbReference type="EMBL" id="SCF05168.1"/>
    </source>
</evidence>
<evidence type="ECO:0000313" key="4">
    <source>
        <dbReference type="Proteomes" id="UP000198243"/>
    </source>
</evidence>
<sequence length="362" mass="37405">MRRLLPQLLIVLAVAVACAGPDAQPGRPDRSAAADPAPTSLHADGSVPWADLKITAEDLNGRPAGPRVPAPGSRPCRAQQLSGRLVGWTRPGSGGETPRGMDAAIGKLIGEVDVRNSSKVECTLQGEVPTTMLAGGREIPMLYTHGINGEARARVVAVPAGGHASLRLDWSGPFCAPTEGALELAIEVPHSGGTLRAPISAHDRPGCQRGEGVNPNARATLSASGFTEPVAASRPPSSPLDQLTVTVAGPPAAAAGSRVTFRVTLGNPTGGALALDPCPGYLMELFSLGDATNDAVNTSQLYRLNCRPLTQIPAGGAAVFEMVAEVPASMHAGRELTVTWKLYLPHYVQRGNQVGAFSLTVA</sequence>
<proteinExistence type="predicted"/>
<evidence type="ECO:0000256" key="1">
    <source>
        <dbReference type="SAM" id="MobiDB-lite"/>
    </source>
</evidence>